<dbReference type="EMBL" id="CM000131">
    <property type="protein sequence ID" value="EEC80546.1"/>
    <property type="molecule type" value="Genomic_DNA"/>
</dbReference>
<dbReference type="AlphaFoldDB" id="B8B1R0"/>
<evidence type="ECO:0000313" key="1">
    <source>
        <dbReference type="EMBL" id="EEC80546.1"/>
    </source>
</evidence>
<proteinExistence type="predicted"/>
<accession>B8B1R0</accession>
<organism evidence="1 2">
    <name type="scientific">Oryza sativa subsp. indica</name>
    <name type="common">Rice</name>
    <dbReference type="NCBI Taxonomy" id="39946"/>
    <lineage>
        <taxon>Eukaryota</taxon>
        <taxon>Viridiplantae</taxon>
        <taxon>Streptophyta</taxon>
        <taxon>Embryophyta</taxon>
        <taxon>Tracheophyta</taxon>
        <taxon>Spermatophyta</taxon>
        <taxon>Magnoliopsida</taxon>
        <taxon>Liliopsida</taxon>
        <taxon>Poales</taxon>
        <taxon>Poaceae</taxon>
        <taxon>BOP clade</taxon>
        <taxon>Oryzoideae</taxon>
        <taxon>Oryzeae</taxon>
        <taxon>Oryzinae</taxon>
        <taxon>Oryza</taxon>
        <taxon>Oryza sativa</taxon>
    </lineage>
</organism>
<sequence length="103" mass="11339">MGPLDQAYSVTTVRRKLVAPRRGNGGGFRLDRLVSGHETHDLQIVDVLLMLDIMALKEALGHCEPGEFGFNKTQGSSTVPTAQYRKSLTPSSPYAKPMRELII</sequence>
<protein>
    <submittedName>
        <fullName evidence="1">Uncharacterized protein</fullName>
    </submittedName>
</protein>
<dbReference type="Proteomes" id="UP000007015">
    <property type="component" value="Chromosome 6"/>
</dbReference>
<gene>
    <name evidence="1" type="ORF">OsI_22852</name>
</gene>
<dbReference type="HOGENOM" id="CLU_2268255_0_0_1"/>
<name>B8B1R0_ORYSI</name>
<reference evidence="1 2" key="1">
    <citation type="journal article" date="2005" name="PLoS Biol.">
        <title>The genomes of Oryza sativa: a history of duplications.</title>
        <authorList>
            <person name="Yu J."/>
            <person name="Wang J."/>
            <person name="Lin W."/>
            <person name="Li S."/>
            <person name="Li H."/>
            <person name="Zhou J."/>
            <person name="Ni P."/>
            <person name="Dong W."/>
            <person name="Hu S."/>
            <person name="Zeng C."/>
            <person name="Zhang J."/>
            <person name="Zhang Y."/>
            <person name="Li R."/>
            <person name="Xu Z."/>
            <person name="Li S."/>
            <person name="Li X."/>
            <person name="Zheng H."/>
            <person name="Cong L."/>
            <person name="Lin L."/>
            <person name="Yin J."/>
            <person name="Geng J."/>
            <person name="Li G."/>
            <person name="Shi J."/>
            <person name="Liu J."/>
            <person name="Lv H."/>
            <person name="Li J."/>
            <person name="Wang J."/>
            <person name="Deng Y."/>
            <person name="Ran L."/>
            <person name="Shi X."/>
            <person name="Wang X."/>
            <person name="Wu Q."/>
            <person name="Li C."/>
            <person name="Ren X."/>
            <person name="Wang J."/>
            <person name="Wang X."/>
            <person name="Li D."/>
            <person name="Liu D."/>
            <person name="Zhang X."/>
            <person name="Ji Z."/>
            <person name="Zhao W."/>
            <person name="Sun Y."/>
            <person name="Zhang Z."/>
            <person name="Bao J."/>
            <person name="Han Y."/>
            <person name="Dong L."/>
            <person name="Ji J."/>
            <person name="Chen P."/>
            <person name="Wu S."/>
            <person name="Liu J."/>
            <person name="Xiao Y."/>
            <person name="Bu D."/>
            <person name="Tan J."/>
            <person name="Yang L."/>
            <person name="Ye C."/>
            <person name="Zhang J."/>
            <person name="Xu J."/>
            <person name="Zhou Y."/>
            <person name="Yu Y."/>
            <person name="Zhang B."/>
            <person name="Zhuang S."/>
            <person name="Wei H."/>
            <person name="Liu B."/>
            <person name="Lei M."/>
            <person name="Yu H."/>
            <person name="Li Y."/>
            <person name="Xu H."/>
            <person name="Wei S."/>
            <person name="He X."/>
            <person name="Fang L."/>
            <person name="Zhang Z."/>
            <person name="Zhang Y."/>
            <person name="Huang X."/>
            <person name="Su Z."/>
            <person name="Tong W."/>
            <person name="Li J."/>
            <person name="Tong Z."/>
            <person name="Li S."/>
            <person name="Ye J."/>
            <person name="Wang L."/>
            <person name="Fang L."/>
            <person name="Lei T."/>
            <person name="Chen C."/>
            <person name="Chen H."/>
            <person name="Xu Z."/>
            <person name="Li H."/>
            <person name="Huang H."/>
            <person name="Zhang F."/>
            <person name="Xu H."/>
            <person name="Li N."/>
            <person name="Zhao C."/>
            <person name="Li S."/>
            <person name="Dong L."/>
            <person name="Huang Y."/>
            <person name="Li L."/>
            <person name="Xi Y."/>
            <person name="Qi Q."/>
            <person name="Li W."/>
            <person name="Zhang B."/>
            <person name="Hu W."/>
            <person name="Zhang Y."/>
            <person name="Tian X."/>
            <person name="Jiao Y."/>
            <person name="Liang X."/>
            <person name="Jin J."/>
            <person name="Gao L."/>
            <person name="Zheng W."/>
            <person name="Hao B."/>
            <person name="Liu S."/>
            <person name="Wang W."/>
            <person name="Yuan L."/>
            <person name="Cao M."/>
            <person name="McDermott J."/>
            <person name="Samudrala R."/>
            <person name="Wang J."/>
            <person name="Wong G.K."/>
            <person name="Yang H."/>
        </authorList>
    </citation>
    <scope>NUCLEOTIDE SEQUENCE [LARGE SCALE GENOMIC DNA]</scope>
    <source>
        <strain evidence="2">cv. 93-11</strain>
    </source>
</reference>
<evidence type="ECO:0000313" key="2">
    <source>
        <dbReference type="Proteomes" id="UP000007015"/>
    </source>
</evidence>
<keyword evidence="2" id="KW-1185">Reference proteome</keyword>
<dbReference type="Gramene" id="BGIOSGA021299-TA">
    <property type="protein sequence ID" value="BGIOSGA021299-PA"/>
    <property type="gene ID" value="BGIOSGA021299"/>
</dbReference>